<evidence type="ECO:0000256" key="8">
    <source>
        <dbReference type="SAM" id="MobiDB-lite"/>
    </source>
</evidence>
<comment type="subcellular location">
    <subcellularLocation>
        <location evidence="1">Cell membrane</location>
        <topology evidence="1">Multi-pass membrane protein</topology>
    </subcellularLocation>
</comment>
<feature type="transmembrane region" description="Helical" evidence="9">
    <location>
        <begin position="217"/>
        <end position="238"/>
    </location>
</feature>
<feature type="transmembrane region" description="Helical" evidence="9">
    <location>
        <begin position="64"/>
        <end position="86"/>
    </location>
</feature>
<feature type="transmembrane region" description="Helical" evidence="9">
    <location>
        <begin position="279"/>
        <end position="304"/>
    </location>
</feature>
<feature type="transmembrane region" description="Helical" evidence="9">
    <location>
        <begin position="244"/>
        <end position="267"/>
    </location>
</feature>
<feature type="transmembrane region" description="Helical" evidence="9">
    <location>
        <begin position="160"/>
        <end position="179"/>
    </location>
</feature>
<dbReference type="Proteomes" id="UP000676194">
    <property type="component" value="Chromosome"/>
</dbReference>
<evidence type="ECO:0000313" key="11">
    <source>
        <dbReference type="Proteomes" id="UP000676194"/>
    </source>
</evidence>
<evidence type="ECO:0000256" key="9">
    <source>
        <dbReference type="SAM" id="Phobius"/>
    </source>
</evidence>
<evidence type="ECO:0000256" key="4">
    <source>
        <dbReference type="ARBA" id="ARBA00022475"/>
    </source>
</evidence>
<organism evidence="10 11">
    <name type="scientific">Telmatocola sphagniphila</name>
    <dbReference type="NCBI Taxonomy" id="1123043"/>
    <lineage>
        <taxon>Bacteria</taxon>
        <taxon>Pseudomonadati</taxon>
        <taxon>Planctomycetota</taxon>
        <taxon>Planctomycetia</taxon>
        <taxon>Gemmatales</taxon>
        <taxon>Gemmataceae</taxon>
    </lineage>
</organism>
<dbReference type="Pfam" id="PF01594">
    <property type="entry name" value="AI-2E_transport"/>
    <property type="match status" value="1"/>
</dbReference>
<dbReference type="RefSeq" id="WP_213497030.1">
    <property type="nucleotide sequence ID" value="NZ_CP074694.1"/>
</dbReference>
<evidence type="ECO:0000256" key="5">
    <source>
        <dbReference type="ARBA" id="ARBA00022692"/>
    </source>
</evidence>
<feature type="compositionally biased region" description="Polar residues" evidence="8">
    <location>
        <begin position="375"/>
        <end position="396"/>
    </location>
</feature>
<evidence type="ECO:0000313" key="10">
    <source>
        <dbReference type="EMBL" id="QVL32252.1"/>
    </source>
</evidence>
<evidence type="ECO:0000256" key="6">
    <source>
        <dbReference type="ARBA" id="ARBA00022989"/>
    </source>
</evidence>
<keyword evidence="5 9" id="KW-0812">Transmembrane</keyword>
<evidence type="ECO:0000256" key="3">
    <source>
        <dbReference type="ARBA" id="ARBA00022448"/>
    </source>
</evidence>
<keyword evidence="4" id="KW-1003">Cell membrane</keyword>
<keyword evidence="3" id="KW-0813">Transport</keyword>
<comment type="similarity">
    <text evidence="2">Belongs to the autoinducer-2 exporter (AI-2E) (TC 2.A.86) family.</text>
</comment>
<evidence type="ECO:0000256" key="7">
    <source>
        <dbReference type="ARBA" id="ARBA00023136"/>
    </source>
</evidence>
<proteinExistence type="inferred from homology"/>
<dbReference type="AlphaFoldDB" id="A0A8E6B6G1"/>
<dbReference type="GO" id="GO:0005886">
    <property type="term" value="C:plasma membrane"/>
    <property type="evidence" value="ECO:0007669"/>
    <property type="project" value="UniProtKB-SubCell"/>
</dbReference>
<dbReference type="InterPro" id="IPR002549">
    <property type="entry name" value="AI-2E-like"/>
</dbReference>
<name>A0A8E6B6G1_9BACT</name>
<gene>
    <name evidence="10" type="ORF">KIH39_26040</name>
</gene>
<reference evidence="10" key="1">
    <citation type="submission" date="2021-05" db="EMBL/GenBank/DDBJ databases">
        <title>Complete genome sequence of the cellulolytic planctomycete Telmatocola sphagniphila SP2T and characterization of the first cellulase from planctomycetes.</title>
        <authorList>
            <person name="Rakitin A.L."/>
            <person name="Beletsky A.V."/>
            <person name="Naumoff D.G."/>
            <person name="Kulichevskaya I.S."/>
            <person name="Mardanov A.V."/>
            <person name="Ravin N.V."/>
            <person name="Dedysh S.N."/>
        </authorList>
    </citation>
    <scope>NUCLEOTIDE SEQUENCE</scope>
    <source>
        <strain evidence="10">SP2T</strain>
    </source>
</reference>
<protein>
    <submittedName>
        <fullName evidence="10">AI-2E family transporter</fullName>
    </submittedName>
</protein>
<keyword evidence="11" id="KW-1185">Reference proteome</keyword>
<keyword evidence="6 9" id="KW-1133">Transmembrane helix</keyword>
<evidence type="ECO:0000256" key="2">
    <source>
        <dbReference type="ARBA" id="ARBA00009773"/>
    </source>
</evidence>
<dbReference type="PANTHER" id="PTHR21716:SF53">
    <property type="entry name" value="PERMEASE PERM-RELATED"/>
    <property type="match status" value="1"/>
</dbReference>
<dbReference type="EMBL" id="CP074694">
    <property type="protein sequence ID" value="QVL32252.1"/>
    <property type="molecule type" value="Genomic_DNA"/>
</dbReference>
<feature type="region of interest" description="Disordered" evidence="8">
    <location>
        <begin position="371"/>
        <end position="396"/>
    </location>
</feature>
<accession>A0A8E6B6G1</accession>
<feature type="transmembrane region" description="Helical" evidence="9">
    <location>
        <begin position="7"/>
        <end position="26"/>
    </location>
</feature>
<feature type="transmembrane region" description="Helical" evidence="9">
    <location>
        <begin position="32"/>
        <end position="52"/>
    </location>
</feature>
<keyword evidence="7 9" id="KW-0472">Membrane</keyword>
<evidence type="ECO:0000256" key="1">
    <source>
        <dbReference type="ARBA" id="ARBA00004651"/>
    </source>
</evidence>
<dbReference type="KEGG" id="tsph:KIH39_26040"/>
<sequence>MNLKLTIATRAGLGIGAMLGTATALYLGRSIFIPLVIAILLAAMLWPFASWLHHRLKFTWTFSAFAAISVLILLNGAIFSAFAITVPRVLQEIPRPSDAEGQKEIYSRVREKLSLLVPDDARLSKAFPKDPDESSVFEYARKFLTGEYITNKILELTQIGTSWLVQSLLILFILLFLLLEGEMLARRIKEIFGPSNTTRAAVTATLMEMAEAVRTYLIWRTLVNAGLGLFLGTIYQLIGLHEPWTWGLFTMVLCYVPYLGTLVAGLPPILDAFFSLSPWAALGIMVFYVMVVTFEGYVIVPVVMGRSMSLNATTVLLTCLFWDLVWGTPGLFLAMPIMAAVKAVLMHVEGYEAWGNLMSTESAVEHAAKHPTHKIATSSRSELVETSDSIPSSPKI</sequence>
<feature type="transmembrane region" description="Helical" evidence="9">
    <location>
        <begin position="324"/>
        <end position="345"/>
    </location>
</feature>
<dbReference type="PANTHER" id="PTHR21716">
    <property type="entry name" value="TRANSMEMBRANE PROTEIN"/>
    <property type="match status" value="1"/>
</dbReference>